<comment type="cofactor">
    <cofactor evidence="6 7">
        <name>Mg(2+)</name>
        <dbReference type="ChEBI" id="CHEBI:18420"/>
    </cofactor>
    <text evidence="6 7">Binds 1 Mg(2+) ion per subunit.</text>
</comment>
<accession>A0A1S1HG47</accession>
<feature type="domain" description="Mandelate racemase/muconate lactonizing enzyme C-terminal" evidence="8">
    <location>
        <begin position="135"/>
        <end position="227"/>
    </location>
</feature>
<dbReference type="InterPro" id="IPR036849">
    <property type="entry name" value="Enolase-like_C_sf"/>
</dbReference>
<feature type="active site" description="Proton acceptor; specific for (S)-substrate epimerization" evidence="5">
    <location>
        <position position="251"/>
    </location>
</feature>
<dbReference type="Pfam" id="PF02746">
    <property type="entry name" value="MR_MLE_N"/>
    <property type="match status" value="1"/>
</dbReference>
<evidence type="ECO:0000256" key="5">
    <source>
        <dbReference type="PIRSR" id="PIRSR634603-1"/>
    </source>
</evidence>
<gene>
    <name evidence="9" type="primary">ycjG</name>
    <name evidence="9" type="ORF">BHE75_01496</name>
</gene>
<dbReference type="SFLD" id="SFLDS00001">
    <property type="entry name" value="Enolase"/>
    <property type="match status" value="1"/>
</dbReference>
<dbReference type="PANTHER" id="PTHR48073:SF2">
    <property type="entry name" value="O-SUCCINYLBENZOATE SYNTHASE"/>
    <property type="match status" value="1"/>
</dbReference>
<dbReference type="PANTHER" id="PTHR48073">
    <property type="entry name" value="O-SUCCINYLBENZOATE SYNTHASE-RELATED"/>
    <property type="match status" value="1"/>
</dbReference>
<dbReference type="InterPro" id="IPR029065">
    <property type="entry name" value="Enolase_C-like"/>
</dbReference>
<dbReference type="GO" id="GO:0016855">
    <property type="term" value="F:racemase and epimerase activity, acting on amino acids and derivatives"/>
    <property type="evidence" value="ECO:0007669"/>
    <property type="project" value="UniProtKB-UniRule"/>
</dbReference>
<dbReference type="InterPro" id="IPR013342">
    <property type="entry name" value="Mandelate_racemase_C"/>
</dbReference>
<dbReference type="Gene3D" id="3.20.20.120">
    <property type="entry name" value="Enolase-like C-terminal domain"/>
    <property type="match status" value="1"/>
</dbReference>
<keyword evidence="2 6" id="KW-0479">Metal-binding</keyword>
<dbReference type="SUPFAM" id="SSF51604">
    <property type="entry name" value="Enolase C-terminal domain-like"/>
    <property type="match status" value="1"/>
</dbReference>
<dbReference type="EMBL" id="MIPT01000001">
    <property type="protein sequence ID" value="OHT19510.1"/>
    <property type="molecule type" value="Genomic_DNA"/>
</dbReference>
<evidence type="ECO:0000256" key="1">
    <source>
        <dbReference type="ARBA" id="ARBA00008031"/>
    </source>
</evidence>
<dbReference type="NCBIfam" id="NF042940">
    <property type="entry name" value="racemase_DgcA"/>
    <property type="match status" value="1"/>
</dbReference>
<dbReference type="EC" id="5.1.1.-" evidence="7"/>
<name>A0A1S1HG47_9SPHN</name>
<dbReference type="GO" id="GO:0046872">
    <property type="term" value="F:metal ion binding"/>
    <property type="evidence" value="ECO:0007669"/>
    <property type="project" value="UniProtKB-KW"/>
</dbReference>
<keyword evidence="10" id="KW-1185">Reference proteome</keyword>
<dbReference type="InterPro" id="IPR034603">
    <property type="entry name" value="Dipeptide_epimerase"/>
</dbReference>
<dbReference type="Proteomes" id="UP000179467">
    <property type="component" value="Unassembled WGS sequence"/>
</dbReference>
<feature type="binding site" evidence="6">
    <location>
        <position position="180"/>
    </location>
    <ligand>
        <name>Mg(2+)</name>
        <dbReference type="ChEBI" id="CHEBI:18420"/>
    </ligand>
</feature>
<evidence type="ECO:0000256" key="6">
    <source>
        <dbReference type="PIRSR" id="PIRSR634603-3"/>
    </source>
</evidence>
<keyword evidence="4 7" id="KW-0413">Isomerase</keyword>
<proteinExistence type="inferred from homology"/>
<dbReference type="SFLD" id="SFLDF00010">
    <property type="entry name" value="dipeptide_epimerase"/>
    <property type="match status" value="1"/>
</dbReference>
<dbReference type="Pfam" id="PF13378">
    <property type="entry name" value="MR_MLE_C"/>
    <property type="match status" value="1"/>
</dbReference>
<reference evidence="9 10" key="1">
    <citation type="submission" date="2016-09" db="EMBL/GenBank/DDBJ databases">
        <title>Metabolic pathway, cell adaptation mechanisms and a novel monoxygenase revealed through proteogenomic-transcription analysis of a Sphingomonas haloaromaticamans strain degrading the fungicide ortho-phenylphenol.</title>
        <authorList>
            <person name="Perruchon C."/>
            <person name="Papadopoulou E.S."/>
            <person name="Rousidou C."/>
            <person name="Vasileiadis S."/>
            <person name="Tanou G."/>
            <person name="Amoutzias G."/>
            <person name="Molassiotis A."/>
            <person name="Karpouzas D.G."/>
        </authorList>
    </citation>
    <scope>NUCLEOTIDE SEQUENCE [LARGE SCALE GENOMIC DNA]</scope>
    <source>
        <strain evidence="9 10">P3</strain>
    </source>
</reference>
<dbReference type="GO" id="GO:0006518">
    <property type="term" value="P:peptide metabolic process"/>
    <property type="evidence" value="ECO:0007669"/>
    <property type="project" value="UniProtKB-ARBA"/>
</dbReference>
<evidence type="ECO:0000256" key="2">
    <source>
        <dbReference type="ARBA" id="ARBA00022723"/>
    </source>
</evidence>
<evidence type="ECO:0000313" key="10">
    <source>
        <dbReference type="Proteomes" id="UP000179467"/>
    </source>
</evidence>
<evidence type="ECO:0000313" key="9">
    <source>
        <dbReference type="EMBL" id="OHT19510.1"/>
    </source>
</evidence>
<dbReference type="SUPFAM" id="SSF54826">
    <property type="entry name" value="Enolase N-terminal domain-like"/>
    <property type="match status" value="1"/>
</dbReference>
<evidence type="ECO:0000256" key="3">
    <source>
        <dbReference type="ARBA" id="ARBA00022842"/>
    </source>
</evidence>
<keyword evidence="3 6" id="KW-0460">Magnesium</keyword>
<organism evidence="9 10">
    <name type="scientific">Edaphosphingomonas haloaromaticamans</name>
    <dbReference type="NCBI Taxonomy" id="653954"/>
    <lineage>
        <taxon>Bacteria</taxon>
        <taxon>Pseudomonadati</taxon>
        <taxon>Pseudomonadota</taxon>
        <taxon>Alphaproteobacteria</taxon>
        <taxon>Sphingomonadales</taxon>
        <taxon>Rhizorhabdaceae</taxon>
        <taxon>Edaphosphingomonas</taxon>
    </lineage>
</organism>
<dbReference type="CDD" id="cd03319">
    <property type="entry name" value="L-Ala-DL-Glu_epimerase"/>
    <property type="match status" value="1"/>
</dbReference>
<dbReference type="OrthoDB" id="9782675at2"/>
<evidence type="ECO:0000256" key="4">
    <source>
        <dbReference type="ARBA" id="ARBA00023235"/>
    </source>
</evidence>
<dbReference type="Gene3D" id="3.30.390.10">
    <property type="entry name" value="Enolase-like, N-terminal domain"/>
    <property type="match status" value="1"/>
</dbReference>
<dbReference type="AlphaFoldDB" id="A0A1S1HG47"/>
<dbReference type="SFLD" id="SFLDG00180">
    <property type="entry name" value="muconate_cycloisomerase"/>
    <property type="match status" value="1"/>
</dbReference>
<feature type="binding site" evidence="6">
    <location>
        <position position="206"/>
    </location>
    <ligand>
        <name>Mg(2+)</name>
        <dbReference type="ChEBI" id="CHEBI:18420"/>
    </ligand>
</feature>
<protein>
    <recommendedName>
        <fullName evidence="7">Dipeptide epimerase</fullName>
        <ecNumber evidence="7">5.1.1.-</ecNumber>
    </recommendedName>
</protein>
<comment type="similarity">
    <text evidence="1 7">Belongs to the mandelate racemase/muconate lactonizing enzyme family.</text>
</comment>
<dbReference type="RefSeq" id="WP_070935583.1">
    <property type="nucleotide sequence ID" value="NZ_MIPT01000001.1"/>
</dbReference>
<dbReference type="InterPro" id="IPR013341">
    <property type="entry name" value="Mandelate_racemase_N_dom"/>
</dbReference>
<dbReference type="InterPro" id="IPR029017">
    <property type="entry name" value="Enolase-like_N"/>
</dbReference>
<dbReference type="SMART" id="SM00922">
    <property type="entry name" value="MR_MLE"/>
    <property type="match status" value="1"/>
</dbReference>
<comment type="caution">
    <text evidence="9">The sequence shown here is derived from an EMBL/GenBank/DDBJ whole genome shotgun (WGS) entry which is preliminary data.</text>
</comment>
<evidence type="ECO:0000256" key="7">
    <source>
        <dbReference type="RuleBase" id="RU366006"/>
    </source>
</evidence>
<feature type="binding site" evidence="6">
    <location>
        <position position="229"/>
    </location>
    <ligand>
        <name>Mg(2+)</name>
        <dbReference type="ChEBI" id="CHEBI:18420"/>
    </ligand>
</feature>
<feature type="active site" description="Proton acceptor; specific for (R)-substrate epimerization" evidence="5">
    <location>
        <position position="155"/>
    </location>
</feature>
<evidence type="ECO:0000259" key="8">
    <source>
        <dbReference type="SMART" id="SM00922"/>
    </source>
</evidence>
<sequence length="332" mass="34747">MTEKSTPRLSARIERWPVAGAFTIARGAKTHVDVVIAEIAADGHVGRGEATAIYYHGESAESVAAQVMAAADAIEAGADRAAIQMLMPRGAARNAVDAALWDLEARRTGRPAWAIARLAPPAPLLTAYTISLGEPARMEADARAAADRHPLLKLKLAGVGDLDRVAAVRRGAPAARLIVDANEAWTGRDVAAEAAALLPYGVELIEQPVKAGEDALLDGIRSPIPLCADESCQDRADLARCIDRYQAVNIKLDKAGGLTEALALTAEARAAGLEIMVGCMLSTSLGIAPAFLAAQGARWVDLDGPLLLAKDRAPGFVFTGGTMHPPAQGYWG</sequence>